<evidence type="ECO:0000313" key="1">
    <source>
        <dbReference type="EMBL" id="KAK3212020.1"/>
    </source>
</evidence>
<dbReference type="PANTHER" id="PTHR46890:SF48">
    <property type="entry name" value="RNA-DIRECTED DNA POLYMERASE"/>
    <property type="match status" value="1"/>
</dbReference>
<dbReference type="EMBL" id="JANJYJ010000005">
    <property type="protein sequence ID" value="KAK3212020.1"/>
    <property type="molecule type" value="Genomic_DNA"/>
</dbReference>
<sequence length="252" mass="28108">MIRRLVNENKPGILFLQETKLSSFDDRLVKALGGSVLNRGLAMEAEGASGGLISLWNDHVFEVKACISNKYCIILAGTLVDLKKDVVMCNVNWHSKGGLAAESFHFFNWWLDVNELMLEVIKGWREGYGRGSNGLILQAKVKAAKVAMKKWLSSNSNRVNNTFVALVPKIPKLVTMGDFCPISLVGAMYKVVAKVLAIRIKKVIEVIIGETQMAFIKNRRILDSYVIAEEIIHNWRKGGEGCLLVKLDFEKA</sequence>
<dbReference type="InterPro" id="IPR036691">
    <property type="entry name" value="Endo/exonu/phosph_ase_sf"/>
</dbReference>
<name>A0AAE0AF30_9ROSI</name>
<protein>
    <recommendedName>
        <fullName evidence="3">Reverse transcriptase domain-containing protein</fullName>
    </recommendedName>
</protein>
<accession>A0AAE0AF30</accession>
<comment type="caution">
    <text evidence="1">The sequence shown here is derived from an EMBL/GenBank/DDBJ whole genome shotgun (WGS) entry which is preliminary data.</text>
</comment>
<organism evidence="1 2">
    <name type="scientific">Dipteronia sinensis</name>
    <dbReference type="NCBI Taxonomy" id="43782"/>
    <lineage>
        <taxon>Eukaryota</taxon>
        <taxon>Viridiplantae</taxon>
        <taxon>Streptophyta</taxon>
        <taxon>Embryophyta</taxon>
        <taxon>Tracheophyta</taxon>
        <taxon>Spermatophyta</taxon>
        <taxon>Magnoliopsida</taxon>
        <taxon>eudicotyledons</taxon>
        <taxon>Gunneridae</taxon>
        <taxon>Pentapetalae</taxon>
        <taxon>rosids</taxon>
        <taxon>malvids</taxon>
        <taxon>Sapindales</taxon>
        <taxon>Sapindaceae</taxon>
        <taxon>Hippocastanoideae</taxon>
        <taxon>Acereae</taxon>
        <taxon>Dipteronia</taxon>
    </lineage>
</organism>
<proteinExistence type="predicted"/>
<dbReference type="AlphaFoldDB" id="A0AAE0AF30"/>
<dbReference type="InterPro" id="IPR052343">
    <property type="entry name" value="Retrotransposon-Effector_Assoc"/>
</dbReference>
<evidence type="ECO:0000313" key="2">
    <source>
        <dbReference type="Proteomes" id="UP001281410"/>
    </source>
</evidence>
<reference evidence="1" key="1">
    <citation type="journal article" date="2023" name="Plant J.">
        <title>Genome sequences and population genomics provide insights into the demographic history, inbreeding, and mutation load of two 'living fossil' tree species of Dipteronia.</title>
        <authorList>
            <person name="Feng Y."/>
            <person name="Comes H.P."/>
            <person name="Chen J."/>
            <person name="Zhu S."/>
            <person name="Lu R."/>
            <person name="Zhang X."/>
            <person name="Li P."/>
            <person name="Qiu J."/>
            <person name="Olsen K.M."/>
            <person name="Qiu Y."/>
        </authorList>
    </citation>
    <scope>NUCLEOTIDE SEQUENCE</scope>
    <source>
        <strain evidence="1">NBL</strain>
    </source>
</reference>
<dbReference type="SUPFAM" id="SSF56219">
    <property type="entry name" value="DNase I-like"/>
    <property type="match status" value="1"/>
</dbReference>
<gene>
    <name evidence="1" type="ORF">Dsin_016726</name>
</gene>
<keyword evidence="2" id="KW-1185">Reference proteome</keyword>
<dbReference type="PANTHER" id="PTHR46890">
    <property type="entry name" value="NON-LTR RETROLELEMENT REVERSE TRANSCRIPTASE-LIKE PROTEIN-RELATED"/>
    <property type="match status" value="1"/>
</dbReference>
<dbReference type="Proteomes" id="UP001281410">
    <property type="component" value="Unassembled WGS sequence"/>
</dbReference>
<evidence type="ECO:0008006" key="3">
    <source>
        <dbReference type="Google" id="ProtNLM"/>
    </source>
</evidence>